<dbReference type="InterPro" id="IPR037068">
    <property type="entry name" value="DNA_primase_core_N_sf"/>
</dbReference>
<dbReference type="Pfam" id="PF08278">
    <property type="entry name" value="DnaG_DnaB_bind"/>
    <property type="match status" value="1"/>
</dbReference>
<dbReference type="GO" id="GO:0006269">
    <property type="term" value="P:DNA replication, synthesis of primer"/>
    <property type="evidence" value="ECO:0007669"/>
    <property type="project" value="UniProtKB-UniRule"/>
</dbReference>
<evidence type="ECO:0000256" key="12">
    <source>
        <dbReference type="HAMAP-Rule" id="MF_00974"/>
    </source>
</evidence>
<dbReference type="EMBL" id="AMSD01000001">
    <property type="protein sequence ID" value="EPE37745.1"/>
    <property type="molecule type" value="Genomic_DNA"/>
</dbReference>
<dbReference type="Proteomes" id="UP000053688">
    <property type="component" value="Unassembled WGS sequence"/>
</dbReference>
<dbReference type="SUPFAM" id="SSF57783">
    <property type="entry name" value="Zinc beta-ribbon"/>
    <property type="match status" value="1"/>
</dbReference>
<dbReference type="FunFam" id="3.40.1360.10:FF:000002">
    <property type="entry name" value="DNA primase"/>
    <property type="match status" value="1"/>
</dbReference>
<organism evidence="16 17">
    <name type="scientific">Candidatus Photodesmus katoptron Akat1</name>
    <dbReference type="NCBI Taxonomy" id="1236703"/>
    <lineage>
        <taxon>Bacteria</taxon>
        <taxon>Pseudomonadati</taxon>
        <taxon>Pseudomonadota</taxon>
        <taxon>Gammaproteobacteria</taxon>
        <taxon>Vibrionales</taxon>
        <taxon>Vibrionaceae</taxon>
        <taxon>Candidatus Photodesmus</taxon>
    </lineage>
</organism>
<keyword evidence="9" id="KW-0460">Magnesium</keyword>
<evidence type="ECO:0000256" key="14">
    <source>
        <dbReference type="PIRSR" id="PIRSR002811-1"/>
    </source>
</evidence>
<evidence type="ECO:0000256" key="10">
    <source>
        <dbReference type="ARBA" id="ARBA00023125"/>
    </source>
</evidence>
<evidence type="ECO:0000256" key="13">
    <source>
        <dbReference type="PIRNR" id="PIRNR002811"/>
    </source>
</evidence>
<name>S3DJ74_9GAMM</name>
<feature type="domain" description="Toprim" evidence="15">
    <location>
        <begin position="259"/>
        <end position="341"/>
    </location>
</feature>
<dbReference type="InterPro" id="IPR034151">
    <property type="entry name" value="TOPRIM_DnaG_bac"/>
</dbReference>
<evidence type="ECO:0000256" key="9">
    <source>
        <dbReference type="ARBA" id="ARBA00022842"/>
    </source>
</evidence>
<dbReference type="GO" id="GO:1990077">
    <property type="term" value="C:primosome complex"/>
    <property type="evidence" value="ECO:0007669"/>
    <property type="project" value="UniProtKB-KW"/>
</dbReference>
<dbReference type="eggNOG" id="COG0358">
    <property type="taxonomic scope" value="Bacteria"/>
</dbReference>
<dbReference type="Gene3D" id="1.20.50.20">
    <property type="entry name" value="DnaG, RNA polymerase domain, helical bundle"/>
    <property type="match status" value="1"/>
</dbReference>
<keyword evidence="1 12" id="KW-0240">DNA-directed RNA polymerase</keyword>
<dbReference type="GO" id="GO:0003677">
    <property type="term" value="F:DNA binding"/>
    <property type="evidence" value="ECO:0007669"/>
    <property type="project" value="UniProtKB-KW"/>
</dbReference>
<dbReference type="AlphaFoldDB" id="S3DJ74"/>
<dbReference type="FunFam" id="3.90.580.10:FF:000001">
    <property type="entry name" value="DNA primase"/>
    <property type="match status" value="1"/>
</dbReference>
<dbReference type="InterPro" id="IPR036977">
    <property type="entry name" value="DNA_primase_Znf_CHC2"/>
</dbReference>
<evidence type="ECO:0000313" key="17">
    <source>
        <dbReference type="Proteomes" id="UP000053688"/>
    </source>
</evidence>
<keyword evidence="6 12" id="KW-0479">Metal-binding</keyword>
<comment type="similarity">
    <text evidence="12 13">Belongs to the DnaG primase family.</text>
</comment>
<dbReference type="Pfam" id="PF08275">
    <property type="entry name" value="DNAG_N"/>
    <property type="match status" value="1"/>
</dbReference>
<comment type="subunit">
    <text evidence="12">Monomer. Interacts with DnaB.</text>
</comment>
<keyword evidence="11 12" id="KW-0804">Transcription</keyword>
<keyword evidence="3 12" id="KW-0808">Transferase</keyword>
<keyword evidence="7 12" id="KW-0863">Zinc-finger</keyword>
<dbReference type="InterPro" id="IPR030846">
    <property type="entry name" value="DnaG_bac"/>
</dbReference>
<accession>S3DJ74</accession>
<evidence type="ECO:0000256" key="4">
    <source>
        <dbReference type="ARBA" id="ARBA00022695"/>
    </source>
</evidence>
<dbReference type="STRING" id="28176.CF66_2216"/>
<dbReference type="RefSeq" id="WP_016503543.1">
    <property type="nucleotide sequence ID" value="NZ_AMSD01000001.1"/>
</dbReference>
<dbReference type="Gene3D" id="3.40.1360.10">
    <property type="match status" value="1"/>
</dbReference>
<dbReference type="SMART" id="SM00400">
    <property type="entry name" value="ZnF_CHCC"/>
    <property type="match status" value="1"/>
</dbReference>
<comment type="domain">
    <text evidence="12">Contains an N-terminal zinc-binding domain, a central core domain that contains the primase activity, and a C-terminal DnaB-binding domain.</text>
</comment>
<dbReference type="NCBIfam" id="TIGR01391">
    <property type="entry name" value="dnaG"/>
    <property type="match status" value="1"/>
</dbReference>
<gene>
    <name evidence="12 16" type="primary">dnaG</name>
    <name evidence="16" type="ORF">O1U_0204</name>
</gene>
<feature type="zinc finger region" description="CHC2-type" evidence="12 14">
    <location>
        <begin position="40"/>
        <end position="64"/>
    </location>
</feature>
<evidence type="ECO:0000259" key="15">
    <source>
        <dbReference type="PROSITE" id="PS50880"/>
    </source>
</evidence>
<dbReference type="Gene3D" id="1.10.860.10">
    <property type="entry name" value="DNAb Helicase, Chain A"/>
    <property type="match status" value="1"/>
</dbReference>
<dbReference type="InterPro" id="IPR002694">
    <property type="entry name" value="Znf_CHC2"/>
</dbReference>
<dbReference type="PROSITE" id="PS50880">
    <property type="entry name" value="TOPRIM"/>
    <property type="match status" value="1"/>
</dbReference>
<dbReference type="InterPro" id="IPR016136">
    <property type="entry name" value="DNA_helicase_N/primase_C"/>
</dbReference>
<evidence type="ECO:0000256" key="8">
    <source>
        <dbReference type="ARBA" id="ARBA00022833"/>
    </source>
</evidence>
<keyword evidence="8 12" id="KW-0862">Zinc</keyword>
<dbReference type="FunFam" id="3.90.980.10:FF:000001">
    <property type="entry name" value="DNA primase"/>
    <property type="match status" value="1"/>
</dbReference>
<dbReference type="GO" id="GO:0003899">
    <property type="term" value="F:DNA-directed RNA polymerase activity"/>
    <property type="evidence" value="ECO:0007669"/>
    <property type="project" value="UniProtKB-UniRule"/>
</dbReference>
<comment type="cofactor">
    <cofactor evidence="12 13 14">
        <name>Zn(2+)</name>
        <dbReference type="ChEBI" id="CHEBI:29105"/>
    </cofactor>
    <text evidence="12 13 14">Binds 1 zinc ion per monomer.</text>
</comment>
<dbReference type="Pfam" id="PF13155">
    <property type="entry name" value="Toprim_2"/>
    <property type="match status" value="1"/>
</dbReference>
<sequence>MVGRIPSSFISNLLEQIDIIDIIDSRIKLNKRGKNYTACCPFHDEKTPSFTVSPKKQFYHCFGCGVHGNAVDFLMQYEQYEFIEAIEQLASFIGLKVPREQYDHYVSNRSKSITDKQNLYLIMRDITNFYIGQLTSPGNKIATNYLRNRGISSKVIHKFLIGYVPNKWDLVRNYFSKQHNMLIDTGVLVKNDFGNCYDRFRGRIIFPIRDRLGRIIGFGGRVLDDSKPKYINSPETIIFKKGKELYGLYEVIKSSSILSRVLVVEGYMDVIALSQYELNYTVASLGTSITGEQLKILFRQTSTVICCYDGDQSGEEAAWRTLKNSLKHLKTGKTLKFLFLPKNEDPDSYIRQYGKNKFERLIEGATSLSTYLFQNLIKIHKLNLGTDEGKSAFRSYVIKLIDKIPDYQFQELLGKLLDQRTGFDNHFKHLKKHLNKSRLKLDQKIKRTPMREVIILLIQNPSYANLVPDLSSIKGLALPGLDLLFEVLDYCRACPHVSTGQLLESWRYKKNKMLLSRLASYMIPLDENNQEDVFLDSLDKILSQCIEKQIELLQAKDRSIGLPTGEKKKLLALMLDLKS</sequence>
<keyword evidence="5 12" id="KW-0235">DNA replication</keyword>
<evidence type="ECO:0000256" key="7">
    <source>
        <dbReference type="ARBA" id="ARBA00022771"/>
    </source>
</evidence>
<dbReference type="InterPro" id="IPR013264">
    <property type="entry name" value="DNAG_N"/>
</dbReference>
<comment type="caution">
    <text evidence="16">The sequence shown here is derived from an EMBL/GenBank/DDBJ whole genome shotgun (WGS) entry which is preliminary data.</text>
</comment>
<dbReference type="PANTHER" id="PTHR30313:SF2">
    <property type="entry name" value="DNA PRIMASE"/>
    <property type="match status" value="1"/>
</dbReference>
<protein>
    <recommendedName>
        <fullName evidence="12 13">DNA primase</fullName>
        <ecNumber evidence="12">2.7.7.101</ecNumber>
    </recommendedName>
</protein>
<dbReference type="InterPro" id="IPR013173">
    <property type="entry name" value="DNA_primase_DnaG_DnaB-bd_dom"/>
</dbReference>
<dbReference type="InterPro" id="IPR006171">
    <property type="entry name" value="TOPRIM_dom"/>
</dbReference>
<keyword evidence="4 12" id="KW-0548">Nucleotidyltransferase</keyword>
<evidence type="ECO:0000256" key="6">
    <source>
        <dbReference type="ARBA" id="ARBA00022723"/>
    </source>
</evidence>
<dbReference type="Gene3D" id="3.90.980.10">
    <property type="entry name" value="DNA primase, catalytic core, N-terminal domain"/>
    <property type="match status" value="1"/>
</dbReference>
<keyword evidence="2 12" id="KW-0639">Primosome</keyword>
<keyword evidence="17" id="KW-1185">Reference proteome</keyword>
<dbReference type="CDD" id="cd03364">
    <property type="entry name" value="TOPRIM_DnaG_primases"/>
    <property type="match status" value="1"/>
</dbReference>
<dbReference type="SUPFAM" id="SSF117023">
    <property type="entry name" value="DNA primase DnaG, C-terminal domain"/>
    <property type="match status" value="1"/>
</dbReference>
<dbReference type="PIRSF" id="PIRSF002811">
    <property type="entry name" value="DnaG"/>
    <property type="match status" value="1"/>
</dbReference>
<dbReference type="SMART" id="SM00766">
    <property type="entry name" value="DnaG_DnaB_bind"/>
    <property type="match status" value="1"/>
</dbReference>
<dbReference type="HAMAP" id="MF_00974">
    <property type="entry name" value="DNA_primase_DnaG"/>
    <property type="match status" value="1"/>
</dbReference>
<evidence type="ECO:0000256" key="5">
    <source>
        <dbReference type="ARBA" id="ARBA00022705"/>
    </source>
</evidence>
<evidence type="ECO:0000256" key="2">
    <source>
        <dbReference type="ARBA" id="ARBA00022515"/>
    </source>
</evidence>
<dbReference type="GO" id="GO:0000428">
    <property type="term" value="C:DNA-directed RNA polymerase complex"/>
    <property type="evidence" value="ECO:0007669"/>
    <property type="project" value="UniProtKB-KW"/>
</dbReference>
<dbReference type="SUPFAM" id="SSF56731">
    <property type="entry name" value="DNA primase core"/>
    <property type="match status" value="1"/>
</dbReference>
<dbReference type="EC" id="2.7.7.101" evidence="12"/>
<evidence type="ECO:0000256" key="1">
    <source>
        <dbReference type="ARBA" id="ARBA00022478"/>
    </source>
</evidence>
<evidence type="ECO:0000313" key="16">
    <source>
        <dbReference type="EMBL" id="EPE37745.1"/>
    </source>
</evidence>
<dbReference type="GO" id="GO:0008270">
    <property type="term" value="F:zinc ion binding"/>
    <property type="evidence" value="ECO:0007669"/>
    <property type="project" value="UniProtKB-UniRule"/>
</dbReference>
<proteinExistence type="inferred from homology"/>
<comment type="function">
    <text evidence="12 13">RNA polymerase that catalyzes the synthesis of short RNA molecules used as primers for DNA polymerase during DNA replication.</text>
</comment>
<evidence type="ECO:0000256" key="11">
    <source>
        <dbReference type="ARBA" id="ARBA00023163"/>
    </source>
</evidence>
<dbReference type="Pfam" id="PF01807">
    <property type="entry name" value="Zn_ribbon_DnaG"/>
    <property type="match status" value="1"/>
</dbReference>
<dbReference type="InterPro" id="IPR006295">
    <property type="entry name" value="DNA_primase_DnaG"/>
</dbReference>
<dbReference type="Gene3D" id="3.90.580.10">
    <property type="entry name" value="Zinc finger, CHC2-type domain"/>
    <property type="match status" value="1"/>
</dbReference>
<comment type="catalytic activity">
    <reaction evidence="12">
        <text>ssDNA + n NTP = ssDNA/pppN(pN)n-1 hybrid + (n-1) diphosphate.</text>
        <dbReference type="EC" id="2.7.7.101"/>
    </reaction>
</comment>
<dbReference type="SMART" id="SM00493">
    <property type="entry name" value="TOPRIM"/>
    <property type="match status" value="1"/>
</dbReference>
<keyword evidence="10 12" id="KW-0238">DNA-binding</keyword>
<dbReference type="PATRIC" id="fig|1236703.3.peg.194"/>
<dbReference type="InterPro" id="IPR050219">
    <property type="entry name" value="DnaG_primase"/>
</dbReference>
<dbReference type="GO" id="GO:0005737">
    <property type="term" value="C:cytoplasm"/>
    <property type="evidence" value="ECO:0007669"/>
    <property type="project" value="TreeGrafter"/>
</dbReference>
<evidence type="ECO:0000256" key="3">
    <source>
        <dbReference type="ARBA" id="ARBA00022679"/>
    </source>
</evidence>
<reference evidence="16 17" key="1">
    <citation type="journal article" date="2014" name="Environ. Microbiol.">
        <title>Genomic signatures of obligate host dependence in the luminous bacterial symbiont of a vertebrate.</title>
        <authorList>
            <person name="Hendry T.A."/>
            <person name="de Wet J.R."/>
            <person name="Dunlap P.V."/>
        </authorList>
    </citation>
    <scope>NUCLEOTIDE SEQUENCE [LARGE SCALE GENOMIC DNA]</scope>
    <source>
        <strain evidence="16 17">Akat1</strain>
    </source>
</reference>
<dbReference type="PANTHER" id="PTHR30313">
    <property type="entry name" value="DNA PRIMASE"/>
    <property type="match status" value="1"/>
</dbReference>